<dbReference type="GO" id="GO:0005634">
    <property type="term" value="C:nucleus"/>
    <property type="evidence" value="ECO:0007669"/>
    <property type="project" value="TreeGrafter"/>
</dbReference>
<protein>
    <submittedName>
        <fullName evidence="3">SET domain</fullName>
    </submittedName>
</protein>
<dbReference type="InterPro" id="IPR046341">
    <property type="entry name" value="SET_dom_sf"/>
</dbReference>
<sequence length="520" mass="58820">MRDDEDDDDVERSFNAWTKTRDIIVHASLRLDGDDRRGRRVVATNDVPCGTLLCSIPKASCLMTSTSALATLCASERAKEALWMLEEAALVACVAYERKIGSKSAFARYLGIVPRREALPGCRESEGEDDEVSRALRGTSVRLTLEDDREAMEEDHARVVEFYEEHVKVPPPTLNEFIEAASLVASRAFFVDEKEGQGMVPFADMFNHRGNGGAHFDVEGCDAEEGDQDAYPDALRLVSCRDIARGEEVFNSFGDDHDNAMLYTKYGFVETDGRIEQCRLSSNFLLGTDRWENIPKGALGTFYALAEWFLEEYDGIEFALEYACEDSSEDVTMTAGLLALCYVATMCQDKPDEWWESEFSKEVDKMLPRDIFHRAPQVDDMKRIDEDILRELIAHRFLEFLTREEYERYDGKQSFWSEGTLDIQRLVQVMAQEMKQCEERLAELDDEKEKAEPGLGLAGTSAAILIRYQELQMLLTLLLRSLSGFEEEGGKSADEKPKKKKAKLIDTAGPRYGPTVYISK</sequence>
<dbReference type="GO" id="GO:0016279">
    <property type="term" value="F:protein-lysine N-methyltransferase activity"/>
    <property type="evidence" value="ECO:0007669"/>
    <property type="project" value="TreeGrafter"/>
</dbReference>
<accession>A0A096PAR9</accession>
<reference evidence="3 4" key="2">
    <citation type="journal article" date="2014" name="BMC Genomics">
        <title>An improved genome of the model marine alga Ostreococcus tauri unfolds by assessing Illumina de novo assemblies.</title>
        <authorList>
            <person name="Blanc-Mathieu R."/>
            <person name="Verhelst B."/>
            <person name="Derelle E."/>
            <person name="Rombauts S."/>
            <person name="Bouget F.Y."/>
            <person name="Carre I."/>
            <person name="Chateau A."/>
            <person name="Eyre-Walker A."/>
            <person name="Grimsley N."/>
            <person name="Moreau H."/>
            <person name="Piegu B."/>
            <person name="Rivals E."/>
            <person name="Schackwitz W."/>
            <person name="Van de Peer Y."/>
            <person name="Piganeau G."/>
        </authorList>
    </citation>
    <scope>NUCLEOTIDE SEQUENCE [LARGE SCALE GENOMIC DNA]</scope>
    <source>
        <strain evidence="4">OTTH 0595 / CCAP 157/2 / RCC745</strain>
    </source>
</reference>
<dbReference type="CDD" id="cd10527">
    <property type="entry name" value="SET_LSMT"/>
    <property type="match status" value="1"/>
</dbReference>
<dbReference type="SUPFAM" id="SSF82199">
    <property type="entry name" value="SET domain"/>
    <property type="match status" value="1"/>
</dbReference>
<dbReference type="RefSeq" id="XP_003082984.2">
    <property type="nucleotide sequence ID" value="XM_003082936.2"/>
</dbReference>
<keyword evidence="4" id="KW-1185">Reference proteome</keyword>
<dbReference type="Proteomes" id="UP000009170">
    <property type="component" value="Unassembled WGS sequence"/>
</dbReference>
<dbReference type="PANTHER" id="PTHR13271:SF34">
    <property type="entry name" value="N-LYSINE METHYLTRANSFERASE SETD6"/>
    <property type="match status" value="1"/>
</dbReference>
<dbReference type="PROSITE" id="PS50280">
    <property type="entry name" value="SET"/>
    <property type="match status" value="1"/>
</dbReference>
<comment type="caution">
    <text evidence="3">The sequence shown here is derived from an EMBL/GenBank/DDBJ whole genome shotgun (WGS) entry which is preliminary data.</text>
</comment>
<evidence type="ECO:0000313" key="4">
    <source>
        <dbReference type="Proteomes" id="UP000009170"/>
    </source>
</evidence>
<evidence type="ECO:0000313" key="3">
    <source>
        <dbReference type="EMBL" id="CEG02083.1"/>
    </source>
</evidence>
<feature type="domain" description="SET" evidence="2">
    <location>
        <begin position="27"/>
        <end position="254"/>
    </location>
</feature>
<dbReference type="PANTHER" id="PTHR13271">
    <property type="entry name" value="UNCHARACTERIZED PUTATIVE METHYLTRANSFERASE"/>
    <property type="match status" value="1"/>
</dbReference>
<dbReference type="EMBL" id="CAID01000014">
    <property type="protein sequence ID" value="CEG02083.1"/>
    <property type="molecule type" value="Genomic_DNA"/>
</dbReference>
<dbReference type="InterPro" id="IPR050600">
    <property type="entry name" value="SETD3_SETD6_MTase"/>
</dbReference>
<dbReference type="InterPro" id="IPR001214">
    <property type="entry name" value="SET_dom"/>
</dbReference>
<dbReference type="KEGG" id="ota:OT_ostta14g01620"/>
<dbReference type="InParanoid" id="A0A096PAR9"/>
<reference evidence="4" key="1">
    <citation type="journal article" date="2006" name="Proc. Natl. Acad. Sci. U.S.A.">
        <title>Genome analysis of the smallest free-living eukaryote Ostreococcus tauri unveils many unique features.</title>
        <authorList>
            <person name="Derelle E."/>
            <person name="Ferraz C."/>
            <person name="Rombauts S."/>
            <person name="Rouze P."/>
            <person name="Worden A.Z."/>
            <person name="Robbens S."/>
            <person name="Partensky F."/>
            <person name="Degroeve S."/>
            <person name="Echeynie S."/>
            <person name="Cooke R."/>
            <person name="Saeys Y."/>
            <person name="Wuyts J."/>
            <person name="Jabbari K."/>
            <person name="Bowler C."/>
            <person name="Panaud O."/>
            <person name="Piegu B."/>
            <person name="Ball S.G."/>
            <person name="Ral J.-P."/>
            <person name="Bouget F.-Y."/>
            <person name="Piganeau G."/>
            <person name="De Baets B."/>
            <person name="Picard A."/>
            <person name="Delseny M."/>
            <person name="Demaille J."/>
            <person name="Van de Peer Y."/>
            <person name="Moreau H."/>
        </authorList>
    </citation>
    <scope>NUCLEOTIDE SEQUENCE [LARGE SCALE GENOMIC DNA]</scope>
    <source>
        <strain evidence="4">OTTH 0595 / CCAP 157/2 / RCC745</strain>
    </source>
</reference>
<dbReference type="Pfam" id="PF00856">
    <property type="entry name" value="SET"/>
    <property type="match status" value="1"/>
</dbReference>
<evidence type="ECO:0000256" key="1">
    <source>
        <dbReference type="SAM" id="MobiDB-lite"/>
    </source>
</evidence>
<dbReference type="GeneID" id="9837905"/>
<gene>
    <name evidence="3" type="ORF">OT_ostta14g01620</name>
</gene>
<feature type="region of interest" description="Disordered" evidence="1">
    <location>
        <begin position="486"/>
        <end position="520"/>
    </location>
</feature>
<organism evidence="3 4">
    <name type="scientific">Ostreococcus tauri</name>
    <name type="common">Marine green alga</name>
    <dbReference type="NCBI Taxonomy" id="70448"/>
    <lineage>
        <taxon>Eukaryota</taxon>
        <taxon>Viridiplantae</taxon>
        <taxon>Chlorophyta</taxon>
        <taxon>Mamiellophyceae</taxon>
        <taxon>Mamiellales</taxon>
        <taxon>Bathycoccaceae</taxon>
        <taxon>Ostreococcus</taxon>
    </lineage>
</organism>
<name>A0A096PAR9_OSTTA</name>
<feature type="compositionally biased region" description="Basic and acidic residues" evidence="1">
    <location>
        <begin position="488"/>
        <end position="497"/>
    </location>
</feature>
<dbReference type="OrthoDB" id="498852at2759"/>
<evidence type="ECO:0000259" key="2">
    <source>
        <dbReference type="PROSITE" id="PS50280"/>
    </source>
</evidence>
<dbReference type="Gene3D" id="3.90.1410.10">
    <property type="entry name" value="set domain protein methyltransferase, domain 1"/>
    <property type="match status" value="1"/>
</dbReference>
<proteinExistence type="predicted"/>
<dbReference type="AlphaFoldDB" id="A0A096PAR9"/>